<evidence type="ECO:0000313" key="2">
    <source>
        <dbReference type="Proteomes" id="UP000286246"/>
    </source>
</evidence>
<protein>
    <submittedName>
        <fullName evidence="1">Uncharacterized protein</fullName>
    </submittedName>
</protein>
<dbReference type="RefSeq" id="WP_147420434.1">
    <property type="nucleotide sequence ID" value="NZ_RAPY01000003.1"/>
</dbReference>
<organism evidence="1 2">
    <name type="scientific">Sphingobacterium detergens</name>
    <dbReference type="NCBI Taxonomy" id="1145106"/>
    <lineage>
        <taxon>Bacteria</taxon>
        <taxon>Pseudomonadati</taxon>
        <taxon>Bacteroidota</taxon>
        <taxon>Sphingobacteriia</taxon>
        <taxon>Sphingobacteriales</taxon>
        <taxon>Sphingobacteriaceae</taxon>
        <taxon>Sphingobacterium</taxon>
    </lineage>
</organism>
<dbReference type="PROSITE" id="PS51257">
    <property type="entry name" value="PROKAR_LIPOPROTEIN"/>
    <property type="match status" value="1"/>
</dbReference>
<dbReference type="OrthoDB" id="893724at2"/>
<reference evidence="1 2" key="1">
    <citation type="submission" date="2018-09" db="EMBL/GenBank/DDBJ databases">
        <title>Genomic Encyclopedia of Type Strains, Phase III (KMG-III): the genomes of soil and plant-associated and newly described type strains.</title>
        <authorList>
            <person name="Whitman W."/>
        </authorList>
    </citation>
    <scope>NUCLEOTIDE SEQUENCE [LARGE SCALE GENOMIC DNA]</scope>
    <source>
        <strain evidence="1 2">CECT 7938</strain>
    </source>
</reference>
<accession>A0A420AXF7</accession>
<dbReference type="EMBL" id="RAPY01000003">
    <property type="protein sequence ID" value="RKE49229.1"/>
    <property type="molecule type" value="Genomic_DNA"/>
</dbReference>
<name>A0A420AXF7_SPHD1</name>
<dbReference type="AlphaFoldDB" id="A0A420AXF7"/>
<dbReference type="Proteomes" id="UP000286246">
    <property type="component" value="Unassembled WGS sequence"/>
</dbReference>
<comment type="caution">
    <text evidence="1">The sequence shown here is derived from an EMBL/GenBank/DDBJ whole genome shotgun (WGS) entry which is preliminary data.</text>
</comment>
<gene>
    <name evidence="1" type="ORF">DFQ12_3340</name>
</gene>
<evidence type="ECO:0000313" key="1">
    <source>
        <dbReference type="EMBL" id="RKE49229.1"/>
    </source>
</evidence>
<keyword evidence="2" id="KW-1185">Reference proteome</keyword>
<sequence>MKSIFLMTVIGLLFISCQKDQAQIVPEDKTRQDMTLNDSISFTIDGVKYAANDRFSFGARNRQINIKPFATKIPNRNHAYETGGNWWYGERDSLLVEYNFGFSGNTVIDIGFLNKYSVLELRETTRAWEPKNEFKLQLGLQKFMTDYGRENKTSGVFLKTSIPEKSLSTFIPMGSIAKPSPLDNHIQDDAQFNVLKFEKLEGGFYLLEAEFELNTYDQNNNKFRLKNGYLRLVSRFRFND</sequence>
<proteinExistence type="predicted"/>